<evidence type="ECO:0000256" key="3">
    <source>
        <dbReference type="ARBA" id="ARBA00022679"/>
    </source>
</evidence>
<protein>
    <submittedName>
        <fullName evidence="6">Cyclopropane fatty acyl phospholipid synthase</fullName>
        <ecNumber evidence="6">2.1.1.79</ecNumber>
    </submittedName>
</protein>
<keyword evidence="3 6" id="KW-0808">Transferase</keyword>
<keyword evidence="4" id="KW-0949">S-adenosyl-L-methionine</keyword>
<dbReference type="GO" id="GO:0008825">
    <property type="term" value="F:cyclopropane-fatty-acyl-phospholipid synthase activity"/>
    <property type="evidence" value="ECO:0007669"/>
    <property type="project" value="UniProtKB-EC"/>
</dbReference>
<proteinExistence type="inferred from homology"/>
<evidence type="ECO:0000256" key="1">
    <source>
        <dbReference type="ARBA" id="ARBA00010815"/>
    </source>
</evidence>
<comment type="similarity">
    <text evidence="1">Belongs to the CFA/CMAS family.</text>
</comment>
<name>A0ABV9C4D0_9GAMM</name>
<sequence length="377" mass="42766">MSQDSLKQRAASLLENAGIQINGPAPTDMRVHDDRLYARVFAHGSLGLGESYMDGWWDADDLPGMFTHLLNTQLDMELKTLDTLIAHLKARFINMQRGDNAFEVAKTHYDLGNDLFRAMLGKRLVYSCGYWAEASNLDDAQVAKLDLICRKLKLKPGQRVLDIGCGWGEALKYAAERYGVHGVGITISQEQAEYARELCAGLPIDIRLQDYRDIDEPFDAIFSIGMFEHVGALNYRTYFEVARRCLRPDGHDGSGLFLLHSIGTNSSPARPDPWIEKYIFPNSMIPAAGQVAEAVQNLFVVEDWHNFGADYDRTLTAWRANFDAAWPQLSAHYDDQFRRMWHFYLSVSTAVFRSRRNQLWQITLSPHGVPGGYRVPR</sequence>
<dbReference type="GO" id="GO:0032259">
    <property type="term" value="P:methylation"/>
    <property type="evidence" value="ECO:0007669"/>
    <property type="project" value="UniProtKB-KW"/>
</dbReference>
<keyword evidence="7" id="KW-1185">Reference proteome</keyword>
<keyword evidence="2 6" id="KW-0489">Methyltransferase</keyword>
<dbReference type="PIRSF" id="PIRSF003085">
    <property type="entry name" value="CMAS"/>
    <property type="match status" value="1"/>
</dbReference>
<dbReference type="InterPro" id="IPR050723">
    <property type="entry name" value="CFA/CMAS"/>
</dbReference>
<dbReference type="SUPFAM" id="SSF53335">
    <property type="entry name" value="S-adenosyl-L-methionine-dependent methyltransferases"/>
    <property type="match status" value="1"/>
</dbReference>
<evidence type="ECO:0000256" key="2">
    <source>
        <dbReference type="ARBA" id="ARBA00022603"/>
    </source>
</evidence>
<dbReference type="CDD" id="cd02440">
    <property type="entry name" value="AdoMet_MTases"/>
    <property type="match status" value="1"/>
</dbReference>
<organism evidence="6 7">
    <name type="scientific">Dyella halodurans</name>
    <dbReference type="NCBI Taxonomy" id="1920171"/>
    <lineage>
        <taxon>Bacteria</taxon>
        <taxon>Pseudomonadati</taxon>
        <taxon>Pseudomonadota</taxon>
        <taxon>Gammaproteobacteria</taxon>
        <taxon>Lysobacterales</taxon>
        <taxon>Rhodanobacteraceae</taxon>
        <taxon>Dyella</taxon>
    </lineage>
</organism>
<dbReference type="EC" id="2.1.1.79" evidence="6"/>
<dbReference type="PANTHER" id="PTHR43667:SF1">
    <property type="entry name" value="CYCLOPROPANE-FATTY-ACYL-PHOSPHOLIPID SYNTHASE"/>
    <property type="match status" value="1"/>
</dbReference>
<dbReference type="Proteomes" id="UP001595961">
    <property type="component" value="Unassembled WGS sequence"/>
</dbReference>
<keyword evidence="5" id="KW-0443">Lipid metabolism</keyword>
<gene>
    <name evidence="6" type="primary">cfa</name>
    <name evidence="6" type="ORF">ACFO5W_14700</name>
</gene>
<accession>A0ABV9C4D0</accession>
<evidence type="ECO:0000313" key="6">
    <source>
        <dbReference type="EMBL" id="MFC4527891.1"/>
    </source>
</evidence>
<evidence type="ECO:0000313" key="7">
    <source>
        <dbReference type="Proteomes" id="UP001595961"/>
    </source>
</evidence>
<dbReference type="InterPro" id="IPR029063">
    <property type="entry name" value="SAM-dependent_MTases_sf"/>
</dbReference>
<dbReference type="Pfam" id="PF02353">
    <property type="entry name" value="CMAS"/>
    <property type="match status" value="1"/>
</dbReference>
<evidence type="ECO:0000256" key="4">
    <source>
        <dbReference type="ARBA" id="ARBA00022691"/>
    </source>
</evidence>
<dbReference type="EMBL" id="JBHSGA010000017">
    <property type="protein sequence ID" value="MFC4527891.1"/>
    <property type="molecule type" value="Genomic_DNA"/>
</dbReference>
<evidence type="ECO:0000256" key="5">
    <source>
        <dbReference type="ARBA" id="ARBA00023098"/>
    </source>
</evidence>
<dbReference type="PANTHER" id="PTHR43667">
    <property type="entry name" value="CYCLOPROPANE-FATTY-ACYL-PHOSPHOLIPID SYNTHASE"/>
    <property type="match status" value="1"/>
</dbReference>
<reference evidence="7" key="1">
    <citation type="journal article" date="2019" name="Int. J. Syst. Evol. Microbiol.">
        <title>The Global Catalogue of Microorganisms (GCM) 10K type strain sequencing project: providing services to taxonomists for standard genome sequencing and annotation.</title>
        <authorList>
            <consortium name="The Broad Institute Genomics Platform"/>
            <consortium name="The Broad Institute Genome Sequencing Center for Infectious Disease"/>
            <person name="Wu L."/>
            <person name="Ma J."/>
        </authorList>
    </citation>
    <scope>NUCLEOTIDE SEQUENCE [LARGE SCALE GENOMIC DNA]</scope>
    <source>
        <strain evidence="7">CCM 4481</strain>
    </source>
</reference>
<dbReference type="RefSeq" id="WP_266151880.1">
    <property type="nucleotide sequence ID" value="NZ_CP064028.1"/>
</dbReference>
<dbReference type="NCBIfam" id="NF008686">
    <property type="entry name" value="PRK11705.1"/>
    <property type="match status" value="1"/>
</dbReference>
<dbReference type="InterPro" id="IPR003333">
    <property type="entry name" value="CMAS"/>
</dbReference>
<comment type="caution">
    <text evidence="6">The sequence shown here is derived from an EMBL/GenBank/DDBJ whole genome shotgun (WGS) entry which is preliminary data.</text>
</comment>
<dbReference type="Gene3D" id="3.40.50.150">
    <property type="entry name" value="Vaccinia Virus protein VP39"/>
    <property type="match status" value="1"/>
</dbReference>